<dbReference type="CDD" id="cd06558">
    <property type="entry name" value="crotonase-like"/>
    <property type="match status" value="1"/>
</dbReference>
<keyword evidence="6" id="KW-1185">Reference proteome</keyword>
<dbReference type="InterPro" id="IPR014748">
    <property type="entry name" value="Enoyl-CoA_hydra_C"/>
</dbReference>
<dbReference type="GO" id="GO:0005739">
    <property type="term" value="C:mitochondrion"/>
    <property type="evidence" value="ECO:0007669"/>
    <property type="project" value="TreeGrafter"/>
</dbReference>
<dbReference type="SUPFAM" id="SSF52096">
    <property type="entry name" value="ClpP/crotonase"/>
    <property type="match status" value="1"/>
</dbReference>
<protein>
    <submittedName>
        <fullName evidence="5">Putative carnitinyl-dehydratase protein</fullName>
    </submittedName>
</protein>
<evidence type="ECO:0000313" key="6">
    <source>
        <dbReference type="Proteomes" id="UP000012174"/>
    </source>
</evidence>
<dbReference type="Proteomes" id="UP000012174">
    <property type="component" value="Unassembled WGS sequence"/>
</dbReference>
<dbReference type="KEGG" id="ela:UCREL1_7207"/>
<dbReference type="PANTHER" id="PTHR11941">
    <property type="entry name" value="ENOYL-COA HYDRATASE-RELATED"/>
    <property type="match status" value="1"/>
</dbReference>
<feature type="compositionally biased region" description="Low complexity" evidence="4">
    <location>
        <begin position="88"/>
        <end position="97"/>
    </location>
</feature>
<dbReference type="HOGENOM" id="CLU_009834_7_6_1"/>
<evidence type="ECO:0000256" key="4">
    <source>
        <dbReference type="SAM" id="MobiDB-lite"/>
    </source>
</evidence>
<feature type="region of interest" description="Disordered" evidence="4">
    <location>
        <begin position="87"/>
        <end position="160"/>
    </location>
</feature>
<dbReference type="STRING" id="1287681.M7SNM8"/>
<dbReference type="AlphaFoldDB" id="M7SNM8"/>
<dbReference type="Gene3D" id="3.90.226.10">
    <property type="entry name" value="2-enoyl-CoA Hydratase, Chain A, domain 1"/>
    <property type="match status" value="1"/>
</dbReference>
<evidence type="ECO:0000256" key="1">
    <source>
        <dbReference type="ARBA" id="ARBA00005254"/>
    </source>
</evidence>
<proteinExistence type="inferred from homology"/>
<dbReference type="OrthoDB" id="2139957at2759"/>
<organism evidence="5 6">
    <name type="scientific">Eutypa lata (strain UCR-EL1)</name>
    <name type="common">Grapevine dieback disease fungus</name>
    <name type="synonym">Eutypa armeniacae</name>
    <dbReference type="NCBI Taxonomy" id="1287681"/>
    <lineage>
        <taxon>Eukaryota</taxon>
        <taxon>Fungi</taxon>
        <taxon>Dikarya</taxon>
        <taxon>Ascomycota</taxon>
        <taxon>Pezizomycotina</taxon>
        <taxon>Sordariomycetes</taxon>
        <taxon>Xylariomycetidae</taxon>
        <taxon>Xylariales</taxon>
        <taxon>Diatrypaceae</taxon>
        <taxon>Eutypa</taxon>
    </lineage>
</organism>
<sequence>MSPASPPSLSPPPVPDAEITFPRPQVLLVTLNRPAQLNAIPRAQHFALARLWDWYDEQAALRCAILTGRGRAFCAGADLKEWDGVLSNGGNSSDGDGATAPSGKTINTEMAQDGTGERGVALRSTTTTTTVTTTTTTTESGLDATRRTPPSGFGGLSNRPGKKPVIAAVNGICFGGGMEMALNCDLVVASGARAQFALPEVAVGVVALAGALPRLGHTVGRQRAMEMALTGRRYNAEEMRAWGVVNEVVDDADGGDGEGHGAVVEAALGWADRIVANSPDSVIVSREGVKMGWEGLNPEVATGLLIKGWYGRIEKGENMVEGVRSFVEKRKPVWKDSKL</sequence>
<dbReference type="EMBL" id="KB706787">
    <property type="protein sequence ID" value="EMR65807.1"/>
    <property type="molecule type" value="Genomic_DNA"/>
</dbReference>
<feature type="compositionally biased region" description="Low complexity" evidence="4">
    <location>
        <begin position="125"/>
        <end position="138"/>
    </location>
</feature>
<dbReference type="OMA" id="DPDLHWK"/>
<comment type="similarity">
    <text evidence="1 3">Belongs to the enoyl-CoA hydratase/isomerase family.</text>
</comment>
<dbReference type="PROSITE" id="PS00166">
    <property type="entry name" value="ENOYL_COA_HYDRATASE"/>
    <property type="match status" value="1"/>
</dbReference>
<evidence type="ECO:0000313" key="5">
    <source>
        <dbReference type="EMBL" id="EMR65807.1"/>
    </source>
</evidence>
<gene>
    <name evidence="5" type="ORF">UCREL1_7207</name>
</gene>
<reference evidence="6" key="1">
    <citation type="journal article" date="2013" name="Genome Announc.">
        <title>Draft genome sequence of the grapevine dieback fungus Eutypa lata UCR-EL1.</title>
        <authorList>
            <person name="Blanco-Ulate B."/>
            <person name="Rolshausen P.E."/>
            <person name="Cantu D."/>
        </authorList>
    </citation>
    <scope>NUCLEOTIDE SEQUENCE [LARGE SCALE GENOMIC DNA]</scope>
    <source>
        <strain evidence="6">UCR-EL1</strain>
    </source>
</reference>
<evidence type="ECO:0000256" key="3">
    <source>
        <dbReference type="RuleBase" id="RU003707"/>
    </source>
</evidence>
<dbReference type="InterPro" id="IPR001753">
    <property type="entry name" value="Enoyl-CoA_hydra/iso"/>
</dbReference>
<name>M7SNM8_EUTLA</name>
<dbReference type="GO" id="GO:0006635">
    <property type="term" value="P:fatty acid beta-oxidation"/>
    <property type="evidence" value="ECO:0007669"/>
    <property type="project" value="TreeGrafter"/>
</dbReference>
<accession>M7SNM8</accession>
<dbReference type="eggNOG" id="KOG1680">
    <property type="taxonomic scope" value="Eukaryota"/>
</dbReference>
<dbReference type="Pfam" id="PF00378">
    <property type="entry name" value="ECH_1"/>
    <property type="match status" value="2"/>
</dbReference>
<dbReference type="PANTHER" id="PTHR11941:SF158">
    <property type="entry name" value="ENOYL-COA HYDRATASE (AFU_ORTHOLOGUE AFUA_2G10650)"/>
    <property type="match status" value="1"/>
</dbReference>
<keyword evidence="2" id="KW-0456">Lyase</keyword>
<evidence type="ECO:0000256" key="2">
    <source>
        <dbReference type="ARBA" id="ARBA00023239"/>
    </source>
</evidence>
<dbReference type="GO" id="GO:0016829">
    <property type="term" value="F:lyase activity"/>
    <property type="evidence" value="ECO:0007669"/>
    <property type="project" value="UniProtKB-KW"/>
</dbReference>
<dbReference type="Gene3D" id="1.10.12.10">
    <property type="entry name" value="Lyase 2-enoyl-coa Hydratase, Chain A, domain 2"/>
    <property type="match status" value="1"/>
</dbReference>
<dbReference type="InterPro" id="IPR029045">
    <property type="entry name" value="ClpP/crotonase-like_dom_sf"/>
</dbReference>
<dbReference type="InterPro" id="IPR018376">
    <property type="entry name" value="Enoyl-CoA_hyd/isom_CS"/>
</dbReference>